<dbReference type="InterPro" id="IPR025857">
    <property type="entry name" value="MacB_PCD"/>
</dbReference>
<name>A0ABQ2M1Y7_9ACTN</name>
<evidence type="ECO:0000259" key="9">
    <source>
        <dbReference type="Pfam" id="PF02687"/>
    </source>
</evidence>
<dbReference type="PANTHER" id="PTHR30572:SF4">
    <property type="entry name" value="ABC TRANSPORTER PERMEASE YTRF"/>
    <property type="match status" value="1"/>
</dbReference>
<feature type="domain" description="MacB-like periplasmic core" evidence="10">
    <location>
        <begin position="35"/>
        <end position="238"/>
    </location>
</feature>
<evidence type="ECO:0000256" key="4">
    <source>
        <dbReference type="ARBA" id="ARBA00022989"/>
    </source>
</evidence>
<feature type="region of interest" description="Disordered" evidence="7">
    <location>
        <begin position="1"/>
        <end position="26"/>
    </location>
</feature>
<evidence type="ECO:0000256" key="5">
    <source>
        <dbReference type="ARBA" id="ARBA00023136"/>
    </source>
</evidence>
<dbReference type="Proteomes" id="UP000656881">
    <property type="component" value="Unassembled WGS sequence"/>
</dbReference>
<evidence type="ECO:0000256" key="2">
    <source>
        <dbReference type="ARBA" id="ARBA00022475"/>
    </source>
</evidence>
<organism evidence="11 12">
    <name type="scientific">Streptomyces lasiicapitis</name>
    <dbReference type="NCBI Taxonomy" id="1923961"/>
    <lineage>
        <taxon>Bacteria</taxon>
        <taxon>Bacillati</taxon>
        <taxon>Actinomycetota</taxon>
        <taxon>Actinomycetes</taxon>
        <taxon>Kitasatosporales</taxon>
        <taxon>Streptomycetaceae</taxon>
        <taxon>Streptomyces</taxon>
    </lineage>
</organism>
<evidence type="ECO:0000259" key="10">
    <source>
        <dbReference type="Pfam" id="PF12704"/>
    </source>
</evidence>
<accession>A0ABQ2M1Y7</accession>
<evidence type="ECO:0000313" key="12">
    <source>
        <dbReference type="Proteomes" id="UP000656881"/>
    </source>
</evidence>
<feature type="domain" description="ABC3 transporter permease C-terminal" evidence="9">
    <location>
        <begin position="284"/>
        <end position="352"/>
    </location>
</feature>
<evidence type="ECO:0000313" key="11">
    <source>
        <dbReference type="EMBL" id="GGO45894.1"/>
    </source>
</evidence>
<sequence length="658" mass="66990">MSTATRPRPKPARLSPADMVRTGGSGLRSRPMRVFLSALGIAIGIAAMIGVVGISTSSQEELDRKMAALGTNLLTAAPGQSFSGGAAHLPDEAVEMAAAIEGVESVSAIGKTDAKVYRNDHVPKEVTGGIGVFAARTDLPRTVGLDVVDGRWLNAATSRFPAVVLGARAAEQLGVHEADPEAQVWLGERWFTVVGVLAANELAPELDSAALVGWPAAEKELDFDGYATTVYARADEPSVHDVQEVLGATANPENPNEVNVSRPSDALAAKQATDDTLSGLLLGLGAVALLVGGVGVANTMVISVLERRAEIGLRRSLGATRGQIRTQFLCESLLLSALGGLGGVVLGITVTAGYAGYQGWPTVVPLWAMAGGGRGRHAGDRGPGGLLSGGAGGAASAHGGVGGGLRGGPRGSAVRGVRGPVRAVDEGGAEGGERVQSRVAVPVGVHKAGPAQGGGVPARVGRRDAGEEGELLGGTARVCRDGGEHGGAGGTEQRGQCRRRCSVLCRLRGRGDDRARVPRAVRGIGEDGLWLGGGADGGPLRSEVGRDEQQSAALQEEVAVEAGGHRDFKDGGVPADAAGVRGGEQVLHAPGQRLARPHSSLGRGIAGDLLPVGRQEHAVHVVQAVAQPPEQIAVVGEVMGPGREGPLGRHVRQVAADL</sequence>
<keyword evidence="12" id="KW-1185">Reference proteome</keyword>
<dbReference type="PANTHER" id="PTHR30572">
    <property type="entry name" value="MEMBRANE COMPONENT OF TRANSPORTER-RELATED"/>
    <property type="match status" value="1"/>
</dbReference>
<dbReference type="InterPro" id="IPR050250">
    <property type="entry name" value="Macrolide_Exporter_MacB"/>
</dbReference>
<feature type="transmembrane region" description="Helical" evidence="8">
    <location>
        <begin position="34"/>
        <end position="54"/>
    </location>
</feature>
<feature type="transmembrane region" description="Helical" evidence="8">
    <location>
        <begin position="333"/>
        <end position="357"/>
    </location>
</feature>
<keyword evidence="5 8" id="KW-0472">Membrane</keyword>
<gene>
    <name evidence="11" type="ORF">GCM10012286_35530</name>
</gene>
<evidence type="ECO:0008006" key="13">
    <source>
        <dbReference type="Google" id="ProtNLM"/>
    </source>
</evidence>
<dbReference type="Pfam" id="PF12704">
    <property type="entry name" value="MacB_PCD"/>
    <property type="match status" value="1"/>
</dbReference>
<dbReference type="InterPro" id="IPR003838">
    <property type="entry name" value="ABC3_permease_C"/>
</dbReference>
<evidence type="ECO:0000256" key="6">
    <source>
        <dbReference type="ARBA" id="ARBA00038076"/>
    </source>
</evidence>
<evidence type="ECO:0000256" key="3">
    <source>
        <dbReference type="ARBA" id="ARBA00022692"/>
    </source>
</evidence>
<comment type="caution">
    <text evidence="11">The sequence shown here is derived from an EMBL/GenBank/DDBJ whole genome shotgun (WGS) entry which is preliminary data.</text>
</comment>
<evidence type="ECO:0000256" key="1">
    <source>
        <dbReference type="ARBA" id="ARBA00004651"/>
    </source>
</evidence>
<reference evidence="12" key="1">
    <citation type="journal article" date="2019" name="Int. J. Syst. Evol. Microbiol.">
        <title>The Global Catalogue of Microorganisms (GCM) 10K type strain sequencing project: providing services to taxonomists for standard genome sequencing and annotation.</title>
        <authorList>
            <consortium name="The Broad Institute Genomics Platform"/>
            <consortium name="The Broad Institute Genome Sequencing Center for Infectious Disease"/>
            <person name="Wu L."/>
            <person name="Ma J."/>
        </authorList>
    </citation>
    <scope>NUCLEOTIDE SEQUENCE [LARGE SCALE GENOMIC DNA]</scope>
    <source>
        <strain evidence="12">CGMCC 4.7349</strain>
    </source>
</reference>
<dbReference type="Pfam" id="PF02687">
    <property type="entry name" value="FtsX"/>
    <property type="match status" value="1"/>
</dbReference>
<feature type="transmembrane region" description="Helical" evidence="8">
    <location>
        <begin position="280"/>
        <end position="305"/>
    </location>
</feature>
<keyword evidence="3 8" id="KW-0812">Transmembrane</keyword>
<proteinExistence type="inferred from homology"/>
<protein>
    <recommendedName>
        <fullName evidence="13">ABC transporter permease</fullName>
    </recommendedName>
</protein>
<keyword evidence="2" id="KW-1003">Cell membrane</keyword>
<comment type="similarity">
    <text evidence="6">Belongs to the ABC-4 integral membrane protein family.</text>
</comment>
<comment type="subcellular location">
    <subcellularLocation>
        <location evidence="1">Cell membrane</location>
        <topology evidence="1">Multi-pass membrane protein</topology>
    </subcellularLocation>
</comment>
<dbReference type="EMBL" id="BMNG01000007">
    <property type="protein sequence ID" value="GGO45894.1"/>
    <property type="molecule type" value="Genomic_DNA"/>
</dbReference>
<evidence type="ECO:0000256" key="7">
    <source>
        <dbReference type="SAM" id="MobiDB-lite"/>
    </source>
</evidence>
<keyword evidence="4 8" id="KW-1133">Transmembrane helix</keyword>
<evidence type="ECO:0000256" key="8">
    <source>
        <dbReference type="SAM" id="Phobius"/>
    </source>
</evidence>